<dbReference type="RefSeq" id="XP_064670913.1">
    <property type="nucleotide sequence ID" value="XM_064814953.1"/>
</dbReference>
<evidence type="ECO:0000313" key="2">
    <source>
        <dbReference type="EMBL" id="KAK4113343.1"/>
    </source>
</evidence>
<gene>
    <name evidence="2" type="ORF">N656DRAFT_778111</name>
</gene>
<dbReference type="EMBL" id="MU853339">
    <property type="protein sequence ID" value="KAK4113343.1"/>
    <property type="molecule type" value="Genomic_DNA"/>
</dbReference>
<evidence type="ECO:0008006" key="4">
    <source>
        <dbReference type="Google" id="ProtNLM"/>
    </source>
</evidence>
<protein>
    <recommendedName>
        <fullName evidence="4">Tubby C-terminal-like domain-containing protein</fullName>
    </recommendedName>
</protein>
<comment type="caution">
    <text evidence="2">The sequence shown here is derived from an EMBL/GenBank/DDBJ whole genome shotgun (WGS) entry which is preliminary data.</text>
</comment>
<dbReference type="Proteomes" id="UP001302812">
    <property type="component" value="Unassembled WGS sequence"/>
</dbReference>
<dbReference type="InterPro" id="IPR038595">
    <property type="entry name" value="LOR_sf"/>
</dbReference>
<proteinExistence type="inferred from homology"/>
<dbReference type="Pfam" id="PF04525">
    <property type="entry name" value="LOR"/>
    <property type="match status" value="1"/>
</dbReference>
<reference evidence="2" key="2">
    <citation type="submission" date="2023-05" db="EMBL/GenBank/DDBJ databases">
        <authorList>
            <consortium name="Lawrence Berkeley National Laboratory"/>
            <person name="Steindorff A."/>
            <person name="Hensen N."/>
            <person name="Bonometti L."/>
            <person name="Westerberg I."/>
            <person name="Brannstrom I.O."/>
            <person name="Guillou S."/>
            <person name="Cros-Aarteil S."/>
            <person name="Calhoun S."/>
            <person name="Haridas S."/>
            <person name="Kuo A."/>
            <person name="Mondo S."/>
            <person name="Pangilinan J."/>
            <person name="Riley R."/>
            <person name="Labutti K."/>
            <person name="Andreopoulos B."/>
            <person name="Lipzen A."/>
            <person name="Chen C."/>
            <person name="Yanf M."/>
            <person name="Daum C."/>
            <person name="Ng V."/>
            <person name="Clum A."/>
            <person name="Ohm R."/>
            <person name="Martin F."/>
            <person name="Silar P."/>
            <person name="Natvig D."/>
            <person name="Lalanne C."/>
            <person name="Gautier V."/>
            <person name="Ament-Velasquez S.L."/>
            <person name="Kruys A."/>
            <person name="Hutchinson M.I."/>
            <person name="Powell A.J."/>
            <person name="Barry K."/>
            <person name="Miller A.N."/>
            <person name="Grigoriev I.V."/>
            <person name="Debuchy R."/>
            <person name="Gladieux P."/>
            <person name="Thoren M.H."/>
            <person name="Johannesson H."/>
        </authorList>
    </citation>
    <scope>NUCLEOTIDE SEQUENCE</scope>
    <source>
        <strain evidence="2">CBS 508.74</strain>
    </source>
</reference>
<dbReference type="AlphaFoldDB" id="A0AAN6TF89"/>
<dbReference type="GeneID" id="89939078"/>
<dbReference type="SUPFAM" id="SSF54518">
    <property type="entry name" value="Tubby C-terminal domain-like"/>
    <property type="match status" value="1"/>
</dbReference>
<name>A0AAN6TF89_9PEZI</name>
<evidence type="ECO:0000256" key="1">
    <source>
        <dbReference type="ARBA" id="ARBA00005437"/>
    </source>
</evidence>
<dbReference type="InterPro" id="IPR025659">
    <property type="entry name" value="Tubby-like_C"/>
</dbReference>
<dbReference type="Gene3D" id="2.40.160.200">
    <property type="entry name" value="LURP1-related"/>
    <property type="match status" value="1"/>
</dbReference>
<keyword evidence="3" id="KW-1185">Reference proteome</keyword>
<comment type="similarity">
    <text evidence="1">Belongs to the LOR family.</text>
</comment>
<sequence>MEHEKAKSQAEHCPLHLRTIYWALKCGWSPLLCWPILCFDIPNDSTSAVVSPFQISCIVTALYLDQHPSKVSKMAQQMAQQFQQQMGQQMGYGYQAQLPPPPQPLGIFNEFIFSQPVTLVLKEKMFDSFDINDINGHPVLRVKGHLASLHGRKSVYNLRDQHLFDISKELMHIHATFVVEDPGQRKLMEVKSSFALLGSKATATFTTVQGQPVSLMMKGNWFDTAADIVNEATGQPVARIQRQLTGGEILFGRQTYHLTVAPGVDTALLAAMCICMDEKNNEGKGGLCTVM</sequence>
<dbReference type="PANTHER" id="PTHR31087">
    <property type="match status" value="1"/>
</dbReference>
<reference evidence="2" key="1">
    <citation type="journal article" date="2023" name="Mol. Phylogenet. Evol.">
        <title>Genome-scale phylogeny and comparative genomics of the fungal order Sordariales.</title>
        <authorList>
            <person name="Hensen N."/>
            <person name="Bonometti L."/>
            <person name="Westerberg I."/>
            <person name="Brannstrom I.O."/>
            <person name="Guillou S."/>
            <person name="Cros-Aarteil S."/>
            <person name="Calhoun S."/>
            <person name="Haridas S."/>
            <person name="Kuo A."/>
            <person name="Mondo S."/>
            <person name="Pangilinan J."/>
            <person name="Riley R."/>
            <person name="LaButti K."/>
            <person name="Andreopoulos B."/>
            <person name="Lipzen A."/>
            <person name="Chen C."/>
            <person name="Yan M."/>
            <person name="Daum C."/>
            <person name="Ng V."/>
            <person name="Clum A."/>
            <person name="Steindorff A."/>
            <person name="Ohm R.A."/>
            <person name="Martin F."/>
            <person name="Silar P."/>
            <person name="Natvig D.O."/>
            <person name="Lalanne C."/>
            <person name="Gautier V."/>
            <person name="Ament-Velasquez S.L."/>
            <person name="Kruys A."/>
            <person name="Hutchinson M.I."/>
            <person name="Powell A.J."/>
            <person name="Barry K."/>
            <person name="Miller A.N."/>
            <person name="Grigoriev I.V."/>
            <person name="Debuchy R."/>
            <person name="Gladieux P."/>
            <person name="Hiltunen Thoren M."/>
            <person name="Johannesson H."/>
        </authorList>
    </citation>
    <scope>NUCLEOTIDE SEQUENCE</scope>
    <source>
        <strain evidence="2">CBS 508.74</strain>
    </source>
</reference>
<evidence type="ECO:0000313" key="3">
    <source>
        <dbReference type="Proteomes" id="UP001302812"/>
    </source>
</evidence>
<organism evidence="2 3">
    <name type="scientific">Canariomyces notabilis</name>
    <dbReference type="NCBI Taxonomy" id="2074819"/>
    <lineage>
        <taxon>Eukaryota</taxon>
        <taxon>Fungi</taxon>
        <taxon>Dikarya</taxon>
        <taxon>Ascomycota</taxon>
        <taxon>Pezizomycotina</taxon>
        <taxon>Sordariomycetes</taxon>
        <taxon>Sordariomycetidae</taxon>
        <taxon>Sordariales</taxon>
        <taxon>Chaetomiaceae</taxon>
        <taxon>Canariomyces</taxon>
    </lineage>
</organism>
<dbReference type="PANTHER" id="PTHR31087:SF161">
    <property type="entry name" value="TUBBY C 2 FAMILY PROTEIN"/>
    <property type="match status" value="1"/>
</dbReference>
<accession>A0AAN6TF89</accession>
<dbReference type="InterPro" id="IPR007612">
    <property type="entry name" value="LOR"/>
</dbReference>